<evidence type="ECO:0000256" key="6">
    <source>
        <dbReference type="ARBA" id="ARBA00022824"/>
    </source>
</evidence>
<dbReference type="GO" id="GO:0019432">
    <property type="term" value="P:triglyceride biosynthetic process"/>
    <property type="evidence" value="ECO:0007669"/>
    <property type="project" value="TreeGrafter"/>
</dbReference>
<evidence type="ECO:0000313" key="13">
    <source>
        <dbReference type="Proteomes" id="UP000823749"/>
    </source>
</evidence>
<evidence type="ECO:0000256" key="4">
    <source>
        <dbReference type="ARBA" id="ARBA00022679"/>
    </source>
</evidence>
<dbReference type="GO" id="GO:0005789">
    <property type="term" value="C:endoplasmic reticulum membrane"/>
    <property type="evidence" value="ECO:0007669"/>
    <property type="project" value="UniProtKB-SubCell"/>
</dbReference>
<dbReference type="Proteomes" id="UP000823749">
    <property type="component" value="Chromosome 10"/>
</dbReference>
<evidence type="ECO:0000256" key="8">
    <source>
        <dbReference type="ARBA" id="ARBA00023098"/>
    </source>
</evidence>
<evidence type="ECO:0000256" key="11">
    <source>
        <dbReference type="SAM" id="Phobius"/>
    </source>
</evidence>
<keyword evidence="8" id="KW-0443">Lipid metabolism</keyword>
<evidence type="ECO:0008006" key="14">
    <source>
        <dbReference type="Google" id="ProtNLM"/>
    </source>
</evidence>
<evidence type="ECO:0000256" key="9">
    <source>
        <dbReference type="ARBA" id="ARBA00023136"/>
    </source>
</evidence>
<comment type="subcellular location">
    <subcellularLocation>
        <location evidence="1">Endoplasmic reticulum membrane</location>
        <topology evidence="1">Multi-pass membrane protein</topology>
    </subcellularLocation>
</comment>
<protein>
    <recommendedName>
        <fullName evidence="14">Diacylglycerol O-acyltransferase</fullName>
    </recommendedName>
</protein>
<dbReference type="PANTHER" id="PTHR12317">
    <property type="entry name" value="DIACYLGLYCEROL O-ACYLTRANSFERASE"/>
    <property type="match status" value="1"/>
</dbReference>
<evidence type="ECO:0000256" key="5">
    <source>
        <dbReference type="ARBA" id="ARBA00022692"/>
    </source>
</evidence>
<comment type="similarity">
    <text evidence="2">Belongs to the diacylglycerol acyltransferase family.</text>
</comment>
<sequence length="694" mass="78060">MMKKGFLGPRPTMAIQKYTREEKGKHAAIPSLETEKLTAFPPTRLEDMSPFIDPLNMELLKSSLRQPSCFDTGDFQYSIKHLVEDCNDDFEGLVRLELLDHLVCGFSKTEENPPQDVPLKAKVAMSEASKITRRHDTSSSPLGRIPDEIHVKSNTIHNKKIEQPFGQPIEIAWQDLPNVNKADQGESLVTSPQLFEAATLQEIHIFGAQAQRKKKPNSQQVVAFNAGRSKRIQAPRVSNPSPTYRGYARSTDAHTTWSSGSTGKFSPRRTICIDARMYSLNPRFILPLEENCRDFSAPDSDFRMATETADGIRPPPPPSVAPTEFRGSEGSVIHTTLAMILWLGAIHLNVAIVIASFLFLPLPKFFAVLGLLVIFMVIPTDDKSEGGRKLARYICKHACGYFPATLHVEDIKAFDPNQAYGKLLYPSFFLFFFIILFTKFFICSSFAQITNKPVVCAVFGFEPHSVLPIGVVALADLTGFMPLPKIKVLASSAVFYTPFLRHIWTWLGLAPASRKNFVSLLAAGYSCIIVPGGVQEIIHMEHSSEVAFLKSRRGFVRIAMEMGRPLVPVFCFGQATNSECMTCDKETATLPTLYLRFSLSYVYKWWKPSGKLYMQFSRAIKFTPIIFWGIFGSPLPYRHPMHIVVGRPIEVKKNPNPTMEEVNEVHSQFVEALHDLFERHKTRAGYPDLHLRIL</sequence>
<comment type="caution">
    <text evidence="12">The sequence shown here is derived from an EMBL/GenBank/DDBJ whole genome shotgun (WGS) entry which is preliminary data.</text>
</comment>
<keyword evidence="10" id="KW-0012">Acyltransferase</keyword>
<evidence type="ECO:0000256" key="3">
    <source>
        <dbReference type="ARBA" id="ARBA00022516"/>
    </source>
</evidence>
<accession>A0AAV6IQU7</accession>
<name>A0AAV6IQU7_9ERIC</name>
<proteinExistence type="inferred from homology"/>
<keyword evidence="13" id="KW-1185">Reference proteome</keyword>
<dbReference type="CDD" id="cd07987">
    <property type="entry name" value="LPLAT_MGAT-like"/>
    <property type="match status" value="1"/>
</dbReference>
<keyword evidence="6" id="KW-0256">Endoplasmic reticulum</keyword>
<reference evidence="12" key="1">
    <citation type="submission" date="2020-08" db="EMBL/GenBank/DDBJ databases">
        <title>Plant Genome Project.</title>
        <authorList>
            <person name="Zhang R.-G."/>
        </authorList>
    </citation>
    <scope>NUCLEOTIDE SEQUENCE</scope>
    <source>
        <strain evidence="12">WSP0</strain>
        <tissue evidence="12">Leaf</tissue>
    </source>
</reference>
<evidence type="ECO:0000313" key="12">
    <source>
        <dbReference type="EMBL" id="KAG5529918.1"/>
    </source>
</evidence>
<evidence type="ECO:0000256" key="10">
    <source>
        <dbReference type="ARBA" id="ARBA00023315"/>
    </source>
</evidence>
<keyword evidence="9 11" id="KW-0472">Membrane</keyword>
<feature type="transmembrane region" description="Helical" evidence="11">
    <location>
        <begin position="336"/>
        <end position="359"/>
    </location>
</feature>
<feature type="transmembrane region" description="Helical" evidence="11">
    <location>
        <begin position="365"/>
        <end position="382"/>
    </location>
</feature>
<dbReference type="EMBL" id="JACTNZ010000010">
    <property type="protein sequence ID" value="KAG5529918.1"/>
    <property type="molecule type" value="Genomic_DNA"/>
</dbReference>
<evidence type="ECO:0000256" key="1">
    <source>
        <dbReference type="ARBA" id="ARBA00004477"/>
    </source>
</evidence>
<evidence type="ECO:0000256" key="7">
    <source>
        <dbReference type="ARBA" id="ARBA00022989"/>
    </source>
</evidence>
<keyword evidence="3" id="KW-0444">Lipid biosynthesis</keyword>
<evidence type="ECO:0000256" key="2">
    <source>
        <dbReference type="ARBA" id="ARBA00005420"/>
    </source>
</evidence>
<dbReference type="InterPro" id="IPR007130">
    <property type="entry name" value="DAGAT"/>
</dbReference>
<feature type="transmembrane region" description="Helical" evidence="11">
    <location>
        <begin position="423"/>
        <end position="442"/>
    </location>
</feature>
<keyword evidence="5 11" id="KW-0812">Transmembrane</keyword>
<organism evidence="12 13">
    <name type="scientific">Rhododendron griersonianum</name>
    <dbReference type="NCBI Taxonomy" id="479676"/>
    <lineage>
        <taxon>Eukaryota</taxon>
        <taxon>Viridiplantae</taxon>
        <taxon>Streptophyta</taxon>
        <taxon>Embryophyta</taxon>
        <taxon>Tracheophyta</taxon>
        <taxon>Spermatophyta</taxon>
        <taxon>Magnoliopsida</taxon>
        <taxon>eudicotyledons</taxon>
        <taxon>Gunneridae</taxon>
        <taxon>Pentapetalae</taxon>
        <taxon>asterids</taxon>
        <taxon>Ericales</taxon>
        <taxon>Ericaceae</taxon>
        <taxon>Ericoideae</taxon>
        <taxon>Rhodoreae</taxon>
        <taxon>Rhododendron</taxon>
    </lineage>
</organism>
<dbReference type="Pfam" id="PF03982">
    <property type="entry name" value="DAGAT"/>
    <property type="match status" value="2"/>
</dbReference>
<dbReference type="AlphaFoldDB" id="A0AAV6IQU7"/>
<keyword evidence="7 11" id="KW-1133">Transmembrane helix</keyword>
<dbReference type="PANTHER" id="PTHR12317:SF63">
    <property type="entry name" value="DIACYLGLYCEROL O-ACYLTRANSFERASE 2"/>
    <property type="match status" value="1"/>
</dbReference>
<gene>
    <name evidence="12" type="ORF">RHGRI_030334</name>
</gene>
<keyword evidence="4" id="KW-0808">Transferase</keyword>
<dbReference type="GO" id="GO:0004144">
    <property type="term" value="F:diacylglycerol O-acyltransferase activity"/>
    <property type="evidence" value="ECO:0007669"/>
    <property type="project" value="UniProtKB-ARBA"/>
</dbReference>